<dbReference type="Gene3D" id="1.10.260.40">
    <property type="entry name" value="lambda repressor-like DNA-binding domains"/>
    <property type="match status" value="1"/>
</dbReference>
<comment type="caution">
    <text evidence="2">The sequence shown here is derived from an EMBL/GenBank/DDBJ whole genome shotgun (WGS) entry which is preliminary data.</text>
</comment>
<name>A0A6B8J8E9_STEMA</name>
<dbReference type="AlphaFoldDB" id="A0A6B8J8E9"/>
<dbReference type="Pfam" id="PF12472">
    <property type="entry name" value="DUF3693"/>
    <property type="match status" value="1"/>
</dbReference>
<organism evidence="2 3">
    <name type="scientific">Stenotrophomonas maltophilia</name>
    <name type="common">Pseudomonas maltophilia</name>
    <name type="synonym">Xanthomonas maltophilia</name>
    <dbReference type="NCBI Taxonomy" id="40324"/>
    <lineage>
        <taxon>Bacteria</taxon>
        <taxon>Pseudomonadati</taxon>
        <taxon>Pseudomonadota</taxon>
        <taxon>Gammaproteobacteria</taxon>
        <taxon>Lysobacterales</taxon>
        <taxon>Lysobacteraceae</taxon>
        <taxon>Stenotrophomonas</taxon>
        <taxon>Stenotrophomonas maltophilia group</taxon>
    </lineage>
</organism>
<dbReference type="Proteomes" id="UP000625930">
    <property type="component" value="Unassembled WGS sequence"/>
</dbReference>
<proteinExistence type="predicted"/>
<gene>
    <name evidence="2" type="ORF">I5U67_05215</name>
</gene>
<dbReference type="InterPro" id="IPR010982">
    <property type="entry name" value="Lambda_DNA-bd_dom_sf"/>
</dbReference>
<accession>A0A6B8J8E9</accession>
<reference evidence="2" key="1">
    <citation type="submission" date="2020-11" db="EMBL/GenBank/DDBJ databases">
        <title>Enhanced detection system for hospital associated transmission using whole genome sequencing surveillance.</title>
        <authorList>
            <person name="Harrison L.H."/>
            <person name="Van Tyne D."/>
            <person name="Marsh J.W."/>
            <person name="Griffith M.P."/>
            <person name="Snyder D.J."/>
            <person name="Cooper V.S."/>
            <person name="Mustapha M."/>
        </authorList>
    </citation>
    <scope>NUCLEOTIDE SEQUENCE</scope>
    <source>
        <strain evidence="2">STEN00091</strain>
    </source>
</reference>
<dbReference type="RefSeq" id="WP_154263523.1">
    <property type="nucleotide sequence ID" value="NZ_CP040438.1"/>
</dbReference>
<evidence type="ECO:0000256" key="1">
    <source>
        <dbReference type="SAM" id="MobiDB-lite"/>
    </source>
</evidence>
<dbReference type="GO" id="GO:0003677">
    <property type="term" value="F:DNA binding"/>
    <property type="evidence" value="ECO:0007669"/>
    <property type="project" value="InterPro"/>
</dbReference>
<evidence type="ECO:0000313" key="2">
    <source>
        <dbReference type="EMBL" id="MBH1651570.1"/>
    </source>
</evidence>
<feature type="compositionally biased region" description="Low complexity" evidence="1">
    <location>
        <begin position="208"/>
        <end position="224"/>
    </location>
</feature>
<dbReference type="EMBL" id="JADUNP010000007">
    <property type="protein sequence ID" value="MBH1651570.1"/>
    <property type="molecule type" value="Genomic_DNA"/>
</dbReference>
<sequence>MDWVEFFEKTRQAAGVESFAKLAPKLGISDGAISHYRTGKRVPQVWVVAECLKIQGHPQPEKAAIQIMKSEAQTSPERHFWKRLAATAMALCLAVGFALPHKAQAAVEGFDNAHGVYIMRNHGWIESALSSPPHGNGWASGSALACALSPRPSSPATNAWMEDPDDCHNGNAPDPTAVRPYFPTRTPAISRSPPKMPLIPGSAPKTPSISGSTSSSPLSSQLRT</sequence>
<feature type="region of interest" description="Disordered" evidence="1">
    <location>
        <begin position="153"/>
        <end position="224"/>
    </location>
</feature>
<dbReference type="InterPro" id="IPR021096">
    <property type="entry name" value="Vibrio_phage_VSK_Orf152"/>
</dbReference>
<evidence type="ECO:0000313" key="3">
    <source>
        <dbReference type="Proteomes" id="UP000625930"/>
    </source>
</evidence>
<protein>
    <submittedName>
        <fullName evidence="2">Uncharacterized protein</fullName>
    </submittedName>
</protein>